<feature type="transmembrane region" description="Helical" evidence="7">
    <location>
        <begin position="45"/>
        <end position="66"/>
    </location>
</feature>
<evidence type="ECO:0000256" key="3">
    <source>
        <dbReference type="ARBA" id="ARBA00022519"/>
    </source>
</evidence>
<dbReference type="Pfam" id="PF06808">
    <property type="entry name" value="DctM"/>
    <property type="match status" value="1"/>
</dbReference>
<feature type="transmembrane region" description="Helical" evidence="7">
    <location>
        <begin position="87"/>
        <end position="106"/>
    </location>
</feature>
<keyword evidence="4 7" id="KW-0812">Transmembrane</keyword>
<dbReference type="PIRSF" id="PIRSF006066">
    <property type="entry name" value="HI0050"/>
    <property type="match status" value="1"/>
</dbReference>
<feature type="transmembrane region" description="Helical" evidence="7">
    <location>
        <begin position="245"/>
        <end position="264"/>
    </location>
</feature>
<proteinExistence type="predicted"/>
<name>A0A3E2TG54_9FIRM</name>
<dbReference type="AlphaFoldDB" id="A0A3E2TG54"/>
<gene>
    <name evidence="9" type="ORF">DW070_14535</name>
</gene>
<feature type="transmembrane region" description="Helical" evidence="7">
    <location>
        <begin position="172"/>
        <end position="195"/>
    </location>
</feature>
<protein>
    <submittedName>
        <fullName evidence="9">TRAP transporter large permease subunit</fullName>
    </submittedName>
</protein>
<sequence length="427" mass="45161">MLGVIFGVFFVVLLLFGFSMVAAYGAAFIIPSLMTGGSLYQMSDIVGWLTSAAGKTTYVAIALFVVSGNIMSQGQLTEKIFNVFRYFLGRFRSCIPLVAVLTAIFYGMISGSGMAVVAAVGAMVLPILIEYGYDRLFFACMIAAAGSLGQLIPPSSAILQYCAMAGTDEGQMFKVGAVIGLTCAAALIIITLLHCRKDQGDQTKIRESYEALRAEGIGKVIGHGIWGILSPVIILGGIFSGLLTVVEAAAVSVVYACIVSLFIYKSLDLKGLWLAIVGSVKNVASVAMMLAFAVAFSKLMDVFNGGEIIGTAITSVLSSPQAFIFVSIIVMSIGMMFMNPIAIIVPIVAPIAASFGIDPMVYGAGMSGIVAIGSLTPPFGVSLYIMAPIAKVEPFKIAKSILPLWGIMTLIIAIYMFFPQLSTWAYM</sequence>
<evidence type="ECO:0000256" key="4">
    <source>
        <dbReference type="ARBA" id="ARBA00022692"/>
    </source>
</evidence>
<evidence type="ECO:0000313" key="9">
    <source>
        <dbReference type="EMBL" id="RGB74953.1"/>
    </source>
</evidence>
<feature type="domain" description="TRAP C4-dicarboxylate transport system permease DctM subunit" evidence="8">
    <location>
        <begin position="9"/>
        <end position="421"/>
    </location>
</feature>
<evidence type="ECO:0000256" key="7">
    <source>
        <dbReference type="SAM" id="Phobius"/>
    </source>
</evidence>
<feature type="transmembrane region" description="Helical" evidence="7">
    <location>
        <begin position="216"/>
        <end position="239"/>
    </location>
</feature>
<evidence type="ECO:0000313" key="10">
    <source>
        <dbReference type="Proteomes" id="UP000260773"/>
    </source>
</evidence>
<dbReference type="GO" id="GO:0005886">
    <property type="term" value="C:plasma membrane"/>
    <property type="evidence" value="ECO:0007669"/>
    <property type="project" value="UniProtKB-SubCell"/>
</dbReference>
<feature type="transmembrane region" description="Helical" evidence="7">
    <location>
        <begin position="337"/>
        <end position="357"/>
    </location>
</feature>
<accession>A0A3E2TG54</accession>
<keyword evidence="2" id="KW-1003">Cell membrane</keyword>
<dbReference type="PANTHER" id="PTHR33362">
    <property type="entry name" value="SIALIC ACID TRAP TRANSPORTER PERMEASE PROTEIN SIAT-RELATED"/>
    <property type="match status" value="1"/>
</dbReference>
<keyword evidence="3" id="KW-0997">Cell inner membrane</keyword>
<keyword evidence="5 7" id="KW-1133">Transmembrane helix</keyword>
<comment type="caution">
    <text evidence="9">The sequence shown here is derived from an EMBL/GenBank/DDBJ whole genome shotgun (WGS) entry which is preliminary data.</text>
</comment>
<dbReference type="EMBL" id="QVEP01000050">
    <property type="protein sequence ID" value="RGB74953.1"/>
    <property type="molecule type" value="Genomic_DNA"/>
</dbReference>
<dbReference type="GO" id="GO:0022857">
    <property type="term" value="F:transmembrane transporter activity"/>
    <property type="evidence" value="ECO:0007669"/>
    <property type="project" value="TreeGrafter"/>
</dbReference>
<feature type="transmembrane region" description="Helical" evidence="7">
    <location>
        <begin position="401"/>
        <end position="418"/>
    </location>
</feature>
<dbReference type="Proteomes" id="UP000260773">
    <property type="component" value="Unassembled WGS sequence"/>
</dbReference>
<feature type="transmembrane region" description="Helical" evidence="7">
    <location>
        <begin position="271"/>
        <end position="296"/>
    </location>
</feature>
<dbReference type="PANTHER" id="PTHR33362:SF7">
    <property type="entry name" value="SLL1103 PROTEIN"/>
    <property type="match status" value="1"/>
</dbReference>
<feature type="transmembrane region" description="Helical" evidence="7">
    <location>
        <begin position="7"/>
        <end position="33"/>
    </location>
</feature>
<keyword evidence="6 7" id="KW-0472">Membrane</keyword>
<evidence type="ECO:0000256" key="2">
    <source>
        <dbReference type="ARBA" id="ARBA00022475"/>
    </source>
</evidence>
<evidence type="ECO:0000259" key="8">
    <source>
        <dbReference type="Pfam" id="PF06808"/>
    </source>
</evidence>
<feature type="transmembrane region" description="Helical" evidence="7">
    <location>
        <begin position="136"/>
        <end position="152"/>
    </location>
</feature>
<evidence type="ECO:0000256" key="6">
    <source>
        <dbReference type="ARBA" id="ARBA00023136"/>
    </source>
</evidence>
<reference evidence="9 10" key="1">
    <citation type="submission" date="2018-08" db="EMBL/GenBank/DDBJ databases">
        <title>A genome reference for cultivated species of the human gut microbiota.</title>
        <authorList>
            <person name="Zou Y."/>
            <person name="Xue W."/>
            <person name="Luo G."/>
        </authorList>
    </citation>
    <scope>NUCLEOTIDE SEQUENCE [LARGE SCALE GENOMIC DNA]</scope>
    <source>
        <strain evidence="9 10">AF45-17</strain>
    </source>
</reference>
<organism evidence="9 10">
    <name type="scientific">Coprococcus catus</name>
    <dbReference type="NCBI Taxonomy" id="116085"/>
    <lineage>
        <taxon>Bacteria</taxon>
        <taxon>Bacillati</taxon>
        <taxon>Bacillota</taxon>
        <taxon>Clostridia</taxon>
        <taxon>Lachnospirales</taxon>
        <taxon>Lachnospiraceae</taxon>
        <taxon>Coprococcus</taxon>
    </lineage>
</organism>
<dbReference type="InterPro" id="IPR004681">
    <property type="entry name" value="TRAP_DctM"/>
</dbReference>
<feature type="transmembrane region" description="Helical" evidence="7">
    <location>
        <begin position="308"/>
        <end position="330"/>
    </location>
</feature>
<comment type="subcellular location">
    <subcellularLocation>
        <location evidence="1">Cell inner membrane</location>
        <topology evidence="1">Multi-pass membrane protein</topology>
    </subcellularLocation>
</comment>
<dbReference type="RefSeq" id="WP_117528994.1">
    <property type="nucleotide sequence ID" value="NZ_JAQDKA010000021.1"/>
</dbReference>
<evidence type="ECO:0000256" key="5">
    <source>
        <dbReference type="ARBA" id="ARBA00022989"/>
    </source>
</evidence>
<evidence type="ECO:0000256" key="1">
    <source>
        <dbReference type="ARBA" id="ARBA00004429"/>
    </source>
</evidence>
<feature type="transmembrane region" description="Helical" evidence="7">
    <location>
        <begin position="369"/>
        <end position="389"/>
    </location>
</feature>
<feature type="transmembrane region" description="Helical" evidence="7">
    <location>
        <begin position="112"/>
        <end position="129"/>
    </location>
</feature>
<dbReference type="InterPro" id="IPR010656">
    <property type="entry name" value="DctM"/>
</dbReference>